<evidence type="ECO:0000313" key="1">
    <source>
        <dbReference type="EMBL" id="KAA9110211.1"/>
    </source>
</evidence>
<dbReference type="RefSeq" id="WP_150447015.1">
    <property type="nucleotide sequence ID" value="NZ_VYSA01000001.1"/>
</dbReference>
<keyword evidence="2" id="KW-1185">Reference proteome</keyword>
<protein>
    <submittedName>
        <fullName evidence="1">Uncharacterized protein</fullName>
    </submittedName>
</protein>
<evidence type="ECO:0000313" key="2">
    <source>
        <dbReference type="Proteomes" id="UP000325827"/>
    </source>
</evidence>
<comment type="caution">
    <text evidence="1">The sequence shown here is derived from an EMBL/GenBank/DDBJ whole genome shotgun (WGS) entry which is preliminary data.</text>
</comment>
<sequence length="171" mass="17468">MTSLDGLTVVGADGKTMASVAFTDGPAIVALFNELLGSSPAGTRDAPDAKYQFAQTYYDWGGVRAVVPDEAQSRTHVAFTTSEVNGVQLTAIGGIRLGMSRADAVARGAQESSFDGDGDGKGDFLQLDARAVSGTNSLTTPGAVGSDFILILLDGDAVVSIQSGGNDYGDL</sequence>
<reference evidence="2" key="1">
    <citation type="submission" date="2019-09" db="EMBL/GenBank/DDBJ databases">
        <title>Mumia zhuanghuii sp. nov. isolated from the intestinal contents of plateau pika (Ochotona curzoniae) in the Qinghai-Tibet plateau of China.</title>
        <authorList>
            <person name="Tian Z."/>
        </authorList>
    </citation>
    <scope>NUCLEOTIDE SEQUENCE [LARGE SCALE GENOMIC DNA]</scope>
    <source>
        <strain evidence="2">JCM 30598</strain>
    </source>
</reference>
<accession>A0A5J5J2B4</accession>
<dbReference type="OrthoDB" id="5083457at2"/>
<name>A0A5J5J2B4_9MICO</name>
<proteinExistence type="predicted"/>
<dbReference type="AlphaFoldDB" id="A0A5J5J2B4"/>
<dbReference type="EMBL" id="VYSA01000001">
    <property type="protein sequence ID" value="KAA9110211.1"/>
    <property type="molecule type" value="Genomic_DNA"/>
</dbReference>
<dbReference type="Proteomes" id="UP000325827">
    <property type="component" value="Unassembled WGS sequence"/>
</dbReference>
<gene>
    <name evidence="1" type="ORF">F6B43_00435</name>
</gene>
<organism evidence="1 2">
    <name type="scientific">Microbacterium rhizomatis</name>
    <dbReference type="NCBI Taxonomy" id="1631477"/>
    <lineage>
        <taxon>Bacteria</taxon>
        <taxon>Bacillati</taxon>
        <taxon>Actinomycetota</taxon>
        <taxon>Actinomycetes</taxon>
        <taxon>Micrococcales</taxon>
        <taxon>Microbacteriaceae</taxon>
        <taxon>Microbacterium</taxon>
    </lineage>
</organism>